<evidence type="ECO:0000256" key="1">
    <source>
        <dbReference type="ARBA" id="ARBA00022737"/>
    </source>
</evidence>
<keyword evidence="2" id="KW-1133">Transmembrane helix</keyword>
<evidence type="ECO:0000313" key="5">
    <source>
        <dbReference type="Proteomes" id="UP000271162"/>
    </source>
</evidence>
<feature type="transmembrane region" description="Helical" evidence="2">
    <location>
        <begin position="45"/>
        <end position="69"/>
    </location>
</feature>
<evidence type="ECO:0000313" key="6">
    <source>
        <dbReference type="WBParaSite" id="NBR_0000898301-mRNA-1"/>
    </source>
</evidence>
<dbReference type="GO" id="GO:0042302">
    <property type="term" value="F:structural constituent of cuticle"/>
    <property type="evidence" value="ECO:0007669"/>
    <property type="project" value="InterPro"/>
</dbReference>
<evidence type="ECO:0000259" key="3">
    <source>
        <dbReference type="Pfam" id="PF01484"/>
    </source>
</evidence>
<keyword evidence="1" id="KW-0677">Repeat</keyword>
<feature type="domain" description="Nematode cuticle collagen N-terminal" evidence="3">
    <location>
        <begin position="49"/>
        <end position="80"/>
    </location>
</feature>
<dbReference type="InterPro" id="IPR002486">
    <property type="entry name" value="Col_cuticle_N"/>
</dbReference>
<reference evidence="4 5" key="2">
    <citation type="submission" date="2018-11" db="EMBL/GenBank/DDBJ databases">
        <authorList>
            <consortium name="Pathogen Informatics"/>
        </authorList>
    </citation>
    <scope>NUCLEOTIDE SEQUENCE [LARGE SCALE GENOMIC DNA]</scope>
</reference>
<keyword evidence="5" id="KW-1185">Reference proteome</keyword>
<reference evidence="6" key="1">
    <citation type="submission" date="2017-02" db="UniProtKB">
        <authorList>
            <consortium name="WormBaseParasite"/>
        </authorList>
    </citation>
    <scope>IDENTIFICATION</scope>
</reference>
<sequence length="81" mass="9206">MRADFTMVGFTMEVWLSAERSLQFLYHFQGTHRLLNDNAMFEEKLVVRVASAGSIMAVAACLIVIPSLYNTINEIHDEVLE</sequence>
<dbReference type="WBParaSite" id="NBR_0000898301-mRNA-1">
    <property type="protein sequence ID" value="NBR_0000898301-mRNA-1"/>
    <property type="gene ID" value="NBR_0000898301"/>
</dbReference>
<dbReference type="STRING" id="27835.A0A0N4Y0D8"/>
<evidence type="ECO:0000256" key="2">
    <source>
        <dbReference type="SAM" id="Phobius"/>
    </source>
</evidence>
<dbReference type="AlphaFoldDB" id="A0A0N4Y0D8"/>
<gene>
    <name evidence="4" type="ORF">NBR_LOCUS8984</name>
</gene>
<keyword evidence="2" id="KW-0812">Transmembrane</keyword>
<proteinExistence type="predicted"/>
<dbReference type="Proteomes" id="UP000271162">
    <property type="component" value="Unassembled WGS sequence"/>
</dbReference>
<name>A0A0N4Y0D8_NIPBR</name>
<dbReference type="EMBL" id="UYSL01020074">
    <property type="protein sequence ID" value="VDL72573.1"/>
    <property type="molecule type" value="Genomic_DNA"/>
</dbReference>
<keyword evidence="2" id="KW-0472">Membrane</keyword>
<protein>
    <submittedName>
        <fullName evidence="6">Col_cuticle_N domain-containing protein</fullName>
    </submittedName>
</protein>
<accession>A0A0N4Y0D8</accession>
<organism evidence="6">
    <name type="scientific">Nippostrongylus brasiliensis</name>
    <name type="common">Rat hookworm</name>
    <dbReference type="NCBI Taxonomy" id="27835"/>
    <lineage>
        <taxon>Eukaryota</taxon>
        <taxon>Metazoa</taxon>
        <taxon>Ecdysozoa</taxon>
        <taxon>Nematoda</taxon>
        <taxon>Chromadorea</taxon>
        <taxon>Rhabditida</taxon>
        <taxon>Rhabditina</taxon>
        <taxon>Rhabditomorpha</taxon>
        <taxon>Strongyloidea</taxon>
        <taxon>Heligmosomidae</taxon>
        <taxon>Nippostrongylus</taxon>
    </lineage>
</organism>
<dbReference type="Pfam" id="PF01484">
    <property type="entry name" value="Col_cuticle_N"/>
    <property type="match status" value="1"/>
</dbReference>
<evidence type="ECO:0000313" key="4">
    <source>
        <dbReference type="EMBL" id="VDL72573.1"/>
    </source>
</evidence>